<dbReference type="PANTHER" id="PTHR24171">
    <property type="entry name" value="ANKYRIN REPEAT DOMAIN-CONTAINING PROTEIN 39-RELATED"/>
    <property type="match status" value="1"/>
</dbReference>
<feature type="non-terminal residue" evidence="4">
    <location>
        <position position="97"/>
    </location>
</feature>
<dbReference type="OMA" id="DTENCTP"/>
<sequence length="97" mass="10216">MGKTALSLAAQQGHLQALRPLVKTRIGVNSADFISMTPLHWAVVGGHSDCVQELLRHDADADIPNAGLGNTPLILAVDCGHLDIVRLLISANCNVNA</sequence>
<protein>
    <submittedName>
        <fullName evidence="4 5">Uncharacterized protein</fullName>
    </submittedName>
</protein>
<dbReference type="GO" id="GO:0085020">
    <property type="term" value="P:protein K6-linked ubiquitination"/>
    <property type="evidence" value="ECO:0007669"/>
    <property type="project" value="TreeGrafter"/>
</dbReference>
<dbReference type="Gene3D" id="1.25.40.20">
    <property type="entry name" value="Ankyrin repeat-containing domain"/>
    <property type="match status" value="1"/>
</dbReference>
<dbReference type="EMBL" id="AMQN01008066">
    <property type="status" value="NOT_ANNOTATED_CDS"/>
    <property type="molecule type" value="Genomic_DNA"/>
</dbReference>
<dbReference type="PANTHER" id="PTHR24171:SF8">
    <property type="entry name" value="BRCA1-ASSOCIATED RING DOMAIN PROTEIN 1"/>
    <property type="match status" value="1"/>
</dbReference>
<dbReference type="EMBL" id="KB302105">
    <property type="protein sequence ID" value="ELU04798.1"/>
    <property type="molecule type" value="Genomic_DNA"/>
</dbReference>
<keyword evidence="6" id="KW-1185">Reference proteome</keyword>
<gene>
    <name evidence="4" type="ORF">CAPTEDRAFT_117763</name>
</gene>
<evidence type="ECO:0000256" key="2">
    <source>
        <dbReference type="ARBA" id="ARBA00023043"/>
    </source>
</evidence>
<dbReference type="PRINTS" id="PR01415">
    <property type="entry name" value="ANKYRIN"/>
</dbReference>
<feature type="repeat" description="ANK" evidence="3">
    <location>
        <begin position="68"/>
        <end position="97"/>
    </location>
</feature>
<proteinExistence type="predicted"/>
<name>R7UFA8_CAPTE</name>
<accession>R7UFA8</accession>
<dbReference type="InterPro" id="IPR002110">
    <property type="entry name" value="Ankyrin_rpt"/>
</dbReference>
<evidence type="ECO:0000313" key="5">
    <source>
        <dbReference type="EnsemblMetazoa" id="CapteP117763"/>
    </source>
</evidence>
<dbReference type="Pfam" id="PF12796">
    <property type="entry name" value="Ank_2"/>
    <property type="match status" value="1"/>
</dbReference>
<dbReference type="InterPro" id="IPR036770">
    <property type="entry name" value="Ankyrin_rpt-contain_sf"/>
</dbReference>
<feature type="repeat" description="ANK" evidence="3">
    <location>
        <begin position="34"/>
        <end position="66"/>
    </location>
</feature>
<dbReference type="HOGENOM" id="CLU_000134_45_2_1"/>
<dbReference type="AlphaFoldDB" id="R7UFA8"/>
<keyword evidence="2 3" id="KW-0040">ANK repeat</keyword>
<dbReference type="Proteomes" id="UP000014760">
    <property type="component" value="Unassembled WGS sequence"/>
</dbReference>
<evidence type="ECO:0000313" key="4">
    <source>
        <dbReference type="EMBL" id="ELU04798.1"/>
    </source>
</evidence>
<dbReference type="GO" id="GO:0004842">
    <property type="term" value="F:ubiquitin-protein transferase activity"/>
    <property type="evidence" value="ECO:0007669"/>
    <property type="project" value="TreeGrafter"/>
</dbReference>
<dbReference type="SUPFAM" id="SSF48403">
    <property type="entry name" value="Ankyrin repeat"/>
    <property type="match status" value="1"/>
</dbReference>
<dbReference type="PROSITE" id="PS50297">
    <property type="entry name" value="ANK_REP_REGION"/>
    <property type="match status" value="2"/>
</dbReference>
<dbReference type="STRING" id="283909.R7UFA8"/>
<keyword evidence="1" id="KW-0677">Repeat</keyword>
<dbReference type="GO" id="GO:0031436">
    <property type="term" value="C:BRCA1-BARD1 complex"/>
    <property type="evidence" value="ECO:0007669"/>
    <property type="project" value="TreeGrafter"/>
</dbReference>
<dbReference type="PROSITE" id="PS50088">
    <property type="entry name" value="ANK_REPEAT"/>
    <property type="match status" value="3"/>
</dbReference>
<dbReference type="OrthoDB" id="6109495at2759"/>
<reference evidence="4 6" key="2">
    <citation type="journal article" date="2013" name="Nature">
        <title>Insights into bilaterian evolution from three spiralian genomes.</title>
        <authorList>
            <person name="Simakov O."/>
            <person name="Marletaz F."/>
            <person name="Cho S.J."/>
            <person name="Edsinger-Gonzales E."/>
            <person name="Havlak P."/>
            <person name="Hellsten U."/>
            <person name="Kuo D.H."/>
            <person name="Larsson T."/>
            <person name="Lv J."/>
            <person name="Arendt D."/>
            <person name="Savage R."/>
            <person name="Osoegawa K."/>
            <person name="de Jong P."/>
            <person name="Grimwood J."/>
            <person name="Chapman J.A."/>
            <person name="Shapiro H."/>
            <person name="Aerts A."/>
            <person name="Otillar R.P."/>
            <person name="Terry A.Y."/>
            <person name="Boore J.L."/>
            <person name="Grigoriev I.V."/>
            <person name="Lindberg D.R."/>
            <person name="Seaver E.C."/>
            <person name="Weisblat D.A."/>
            <person name="Putnam N.H."/>
            <person name="Rokhsar D.S."/>
        </authorList>
    </citation>
    <scope>NUCLEOTIDE SEQUENCE</scope>
    <source>
        <strain evidence="4 6">I ESC-2004</strain>
    </source>
</reference>
<reference evidence="6" key="1">
    <citation type="submission" date="2012-12" db="EMBL/GenBank/DDBJ databases">
        <authorList>
            <person name="Hellsten U."/>
            <person name="Grimwood J."/>
            <person name="Chapman J.A."/>
            <person name="Shapiro H."/>
            <person name="Aerts A."/>
            <person name="Otillar R.P."/>
            <person name="Terry A.Y."/>
            <person name="Boore J.L."/>
            <person name="Simakov O."/>
            <person name="Marletaz F."/>
            <person name="Cho S.-J."/>
            <person name="Edsinger-Gonzales E."/>
            <person name="Havlak P."/>
            <person name="Kuo D.-H."/>
            <person name="Larsson T."/>
            <person name="Lv J."/>
            <person name="Arendt D."/>
            <person name="Savage R."/>
            <person name="Osoegawa K."/>
            <person name="de Jong P."/>
            <person name="Lindberg D.R."/>
            <person name="Seaver E.C."/>
            <person name="Weisblat D.A."/>
            <person name="Putnam N.H."/>
            <person name="Grigoriev I.V."/>
            <person name="Rokhsar D.S."/>
        </authorList>
    </citation>
    <scope>NUCLEOTIDE SEQUENCE</scope>
    <source>
        <strain evidence="6">I ESC-2004</strain>
    </source>
</reference>
<evidence type="ECO:0000313" key="6">
    <source>
        <dbReference type="Proteomes" id="UP000014760"/>
    </source>
</evidence>
<dbReference type="SMART" id="SM00248">
    <property type="entry name" value="ANK"/>
    <property type="match status" value="3"/>
</dbReference>
<evidence type="ECO:0000256" key="1">
    <source>
        <dbReference type="ARBA" id="ARBA00022737"/>
    </source>
</evidence>
<feature type="repeat" description="ANK" evidence="3">
    <location>
        <begin position="1"/>
        <end position="33"/>
    </location>
</feature>
<evidence type="ECO:0000256" key="3">
    <source>
        <dbReference type="PROSITE-ProRule" id="PRU00023"/>
    </source>
</evidence>
<dbReference type="EnsemblMetazoa" id="CapteT117763">
    <property type="protein sequence ID" value="CapteP117763"/>
    <property type="gene ID" value="CapteG117763"/>
</dbReference>
<reference evidence="5" key="3">
    <citation type="submission" date="2015-06" db="UniProtKB">
        <authorList>
            <consortium name="EnsemblMetazoa"/>
        </authorList>
    </citation>
    <scope>IDENTIFICATION</scope>
</reference>
<dbReference type="GO" id="GO:0070531">
    <property type="term" value="C:BRCA1-A complex"/>
    <property type="evidence" value="ECO:0007669"/>
    <property type="project" value="TreeGrafter"/>
</dbReference>
<organism evidence="4">
    <name type="scientific">Capitella teleta</name>
    <name type="common">Polychaete worm</name>
    <dbReference type="NCBI Taxonomy" id="283909"/>
    <lineage>
        <taxon>Eukaryota</taxon>
        <taxon>Metazoa</taxon>
        <taxon>Spiralia</taxon>
        <taxon>Lophotrochozoa</taxon>
        <taxon>Annelida</taxon>
        <taxon>Polychaeta</taxon>
        <taxon>Sedentaria</taxon>
        <taxon>Scolecida</taxon>
        <taxon>Capitellidae</taxon>
        <taxon>Capitella</taxon>
    </lineage>
</organism>